<dbReference type="PROSITE" id="PS51257">
    <property type="entry name" value="PROKAR_LIPOPROTEIN"/>
    <property type="match status" value="1"/>
</dbReference>
<accession>A0ABV2T5S7</accession>
<keyword evidence="2" id="KW-1185">Reference proteome</keyword>
<dbReference type="Proteomes" id="UP001549749">
    <property type="component" value="Unassembled WGS sequence"/>
</dbReference>
<dbReference type="EMBL" id="JBEXAC010000001">
    <property type="protein sequence ID" value="MET6998373.1"/>
    <property type="molecule type" value="Genomic_DNA"/>
</dbReference>
<protein>
    <recommendedName>
        <fullName evidence="3">YD repeat-containing protein</fullName>
    </recommendedName>
</protein>
<dbReference type="RefSeq" id="WP_354661008.1">
    <property type="nucleotide sequence ID" value="NZ_JBEXAC010000001.1"/>
</dbReference>
<proteinExistence type="predicted"/>
<evidence type="ECO:0008006" key="3">
    <source>
        <dbReference type="Google" id="ProtNLM"/>
    </source>
</evidence>
<gene>
    <name evidence="1" type="ORF">ABR189_13380</name>
</gene>
<reference evidence="1 2" key="1">
    <citation type="submission" date="2024-06" db="EMBL/GenBank/DDBJ databases">
        <title>Chitinophaga defluvii sp. nov., isolated from municipal sewage.</title>
        <authorList>
            <person name="Zhang L."/>
        </authorList>
    </citation>
    <scope>NUCLEOTIDE SEQUENCE [LARGE SCALE GENOMIC DNA]</scope>
    <source>
        <strain evidence="1 2">H8</strain>
    </source>
</reference>
<organism evidence="1 2">
    <name type="scientific">Chitinophaga defluvii</name>
    <dbReference type="NCBI Taxonomy" id="3163343"/>
    <lineage>
        <taxon>Bacteria</taxon>
        <taxon>Pseudomonadati</taxon>
        <taxon>Bacteroidota</taxon>
        <taxon>Chitinophagia</taxon>
        <taxon>Chitinophagales</taxon>
        <taxon>Chitinophagaceae</taxon>
        <taxon>Chitinophaga</taxon>
    </lineage>
</organism>
<comment type="caution">
    <text evidence="1">The sequence shown here is derived from an EMBL/GenBank/DDBJ whole genome shotgun (WGS) entry which is preliminary data.</text>
</comment>
<evidence type="ECO:0000313" key="2">
    <source>
        <dbReference type="Proteomes" id="UP001549749"/>
    </source>
</evidence>
<sequence>MKYLYVVILLPVLYTIAGCKKDRSPVPAPSTDSVYRVSMTKFYFIDQSYYTEQYSYDTLGMLTKATDRHPDGTLMSFQAYERNNGQLLAYHLHNNAAVKVATHACEYEGKSIRKITYTEFKPEPVLIFDRTLVYTNELPTFVTYTGALYYSTTLTWWQGNIIRIVTRNLPDNTLKEETLFEYDDKQNPYFDIGGIPDGNARYNSRNNITRVKTLEPDGAVKQAFALSYEYNAKGYPTTSFTTYPDGKKIQEQTFEYAFFPVQ</sequence>
<evidence type="ECO:0000313" key="1">
    <source>
        <dbReference type="EMBL" id="MET6998373.1"/>
    </source>
</evidence>
<name>A0ABV2T5S7_9BACT</name>